<dbReference type="HOGENOM" id="CLU_1701042_0_0_4"/>
<evidence type="ECO:0000313" key="1">
    <source>
        <dbReference type="EMBL" id="AGX86218.1"/>
    </source>
</evidence>
<name>U5N7F0_9BURK</name>
<evidence type="ECO:0000313" key="2">
    <source>
        <dbReference type="Proteomes" id="UP000017184"/>
    </source>
</evidence>
<dbReference type="STRING" id="946483.Cenrod_0083"/>
<sequence length="154" mass="16743">MKKKAVDSELIVYTAALEDGDDEFLNDSAALEDMRNKCLAILDEGVSANAHYLLGVYHILKGETDKANGERLKAAYLGHCAAVIDYSSQAKDGISIEILGIVKAMNNAGEHLGSAQEDFDDSLSQLSPEGEEKVNSIAKKVKESMEQYGLGFQW</sequence>
<gene>
    <name evidence="1" type="ORF">Cenrod_0083</name>
</gene>
<dbReference type="EMBL" id="CP004885">
    <property type="protein sequence ID" value="AGX86218.1"/>
    <property type="molecule type" value="Genomic_DNA"/>
</dbReference>
<dbReference type="KEGG" id="cbx:Cenrod_0083"/>
<dbReference type="Proteomes" id="UP000017184">
    <property type="component" value="Chromosome"/>
</dbReference>
<protein>
    <submittedName>
        <fullName evidence="1">Uncharacterized protein</fullName>
    </submittedName>
</protein>
<reference evidence="1 2" key="1">
    <citation type="journal article" date="2013" name="Genome Biol.">
        <title>Genomic analysis reveals key aspects of prokaryotic symbiosis in the phototrophic consortium "Chlorochromatium aggregatum".</title>
        <authorList>
            <person name="Liu Z."/>
            <person name="Muller J."/>
            <person name="Li T."/>
            <person name="Alvey R.M."/>
            <person name="Vogl K."/>
            <person name="Frigaard N.U."/>
            <person name="Rockwell N.C."/>
            <person name="Boyd E.S."/>
            <person name="Tomsho L.P."/>
            <person name="Schuster S.C."/>
            <person name="Henke P."/>
            <person name="Rohde M."/>
            <person name="Overmann J."/>
            <person name="Bryant D.A."/>
        </authorList>
    </citation>
    <scope>NUCLEOTIDE SEQUENCE [LARGE SCALE GENOMIC DNA]</scope>
    <source>
        <strain evidence="1">CR</strain>
    </source>
</reference>
<accession>U5N7F0</accession>
<dbReference type="AlphaFoldDB" id="U5N7F0"/>
<organism evidence="1 2">
    <name type="scientific">Candidatus Symbiobacter mobilis CR</name>
    <dbReference type="NCBI Taxonomy" id="946483"/>
    <lineage>
        <taxon>Bacteria</taxon>
        <taxon>Pseudomonadati</taxon>
        <taxon>Pseudomonadota</taxon>
        <taxon>Betaproteobacteria</taxon>
        <taxon>Burkholderiales</taxon>
        <taxon>Comamonadaceae</taxon>
    </lineage>
</organism>
<dbReference type="RefSeq" id="WP_022771041.1">
    <property type="nucleotide sequence ID" value="NC_022576.1"/>
</dbReference>
<proteinExistence type="predicted"/>
<keyword evidence="2" id="KW-1185">Reference proteome</keyword>